<evidence type="ECO:0000313" key="1">
    <source>
        <dbReference type="EMBL" id="KAJ1101873.1"/>
    </source>
</evidence>
<sequence>MLTGALRSAIKVYFFSYDRRVSGAGRGLEVLDGEPGAPVLYQQNTVHNVLHPAGNRTDLRAVRPVHLHLALGLKKLKGLKALRALRCAPGGFQATIKMSR</sequence>
<dbReference type="AlphaFoldDB" id="A0AAV7MEM6"/>
<dbReference type="Proteomes" id="UP001066276">
    <property type="component" value="Chromosome 10"/>
</dbReference>
<protein>
    <submittedName>
        <fullName evidence="1">Uncharacterized protein</fullName>
    </submittedName>
</protein>
<organism evidence="1 2">
    <name type="scientific">Pleurodeles waltl</name>
    <name type="common">Iberian ribbed newt</name>
    <dbReference type="NCBI Taxonomy" id="8319"/>
    <lineage>
        <taxon>Eukaryota</taxon>
        <taxon>Metazoa</taxon>
        <taxon>Chordata</taxon>
        <taxon>Craniata</taxon>
        <taxon>Vertebrata</taxon>
        <taxon>Euteleostomi</taxon>
        <taxon>Amphibia</taxon>
        <taxon>Batrachia</taxon>
        <taxon>Caudata</taxon>
        <taxon>Salamandroidea</taxon>
        <taxon>Salamandridae</taxon>
        <taxon>Pleurodelinae</taxon>
        <taxon>Pleurodeles</taxon>
    </lineage>
</organism>
<reference evidence="1" key="1">
    <citation type="journal article" date="2022" name="bioRxiv">
        <title>Sequencing and chromosome-scale assembly of the giantPleurodeles waltlgenome.</title>
        <authorList>
            <person name="Brown T."/>
            <person name="Elewa A."/>
            <person name="Iarovenko S."/>
            <person name="Subramanian E."/>
            <person name="Araus A.J."/>
            <person name="Petzold A."/>
            <person name="Susuki M."/>
            <person name="Suzuki K.-i.T."/>
            <person name="Hayashi T."/>
            <person name="Toyoda A."/>
            <person name="Oliveira C."/>
            <person name="Osipova E."/>
            <person name="Leigh N.D."/>
            <person name="Simon A."/>
            <person name="Yun M.H."/>
        </authorList>
    </citation>
    <scope>NUCLEOTIDE SEQUENCE</scope>
    <source>
        <strain evidence="1">20211129_DDA</strain>
        <tissue evidence="1">Liver</tissue>
    </source>
</reference>
<accession>A0AAV7MEM6</accession>
<proteinExistence type="predicted"/>
<dbReference type="EMBL" id="JANPWB010000014">
    <property type="protein sequence ID" value="KAJ1101873.1"/>
    <property type="molecule type" value="Genomic_DNA"/>
</dbReference>
<name>A0AAV7MEM6_PLEWA</name>
<evidence type="ECO:0000313" key="2">
    <source>
        <dbReference type="Proteomes" id="UP001066276"/>
    </source>
</evidence>
<comment type="caution">
    <text evidence="1">The sequence shown here is derived from an EMBL/GenBank/DDBJ whole genome shotgun (WGS) entry which is preliminary data.</text>
</comment>
<keyword evidence="2" id="KW-1185">Reference proteome</keyword>
<gene>
    <name evidence="1" type="ORF">NDU88_006937</name>
</gene>